<dbReference type="SUPFAM" id="SSF56529">
    <property type="entry name" value="FAH"/>
    <property type="match status" value="1"/>
</dbReference>
<dbReference type="InterPro" id="IPR036663">
    <property type="entry name" value="Fumarylacetoacetase_C_sf"/>
</dbReference>
<dbReference type="eggNOG" id="COG3971">
    <property type="taxonomic scope" value="Bacteria"/>
</dbReference>
<organism evidence="1 2">
    <name type="scientific">Salipiger mucosus DSM 16094</name>
    <dbReference type="NCBI Taxonomy" id="1123237"/>
    <lineage>
        <taxon>Bacteria</taxon>
        <taxon>Pseudomonadati</taxon>
        <taxon>Pseudomonadota</taxon>
        <taxon>Alphaproteobacteria</taxon>
        <taxon>Rhodobacterales</taxon>
        <taxon>Roseobacteraceae</taxon>
        <taxon>Salipiger</taxon>
    </lineage>
</organism>
<dbReference type="RefSeq" id="WP_020039615.1">
    <property type="nucleotide sequence ID" value="NZ_KE557273.1"/>
</dbReference>
<dbReference type="PANTHER" id="PTHR30143">
    <property type="entry name" value="ACID HYDRATASE"/>
    <property type="match status" value="1"/>
</dbReference>
<accession>S9S671</accession>
<sequence length="239" mass="24646">MTTIDTVAEALIGAHESGTRAEASALPVPDHGEALDIQQRVQARLGDVAGFKVADKGDAPPVIAPIRADLTRPSGARVAVRDRMGVELEIGFEVIAPPGADPMADPARVFRPRVVIELVDTRLEGADEIPMLKLADMQINAGLILGPVLEGWDGSDFGTVEAALRCGEVQVIEAAATVPGGSALSNLGVFCANVGDHCGGLREGQVIITGSLSGLEYFPAGTAVSGRVEGFGEVSCQLG</sequence>
<dbReference type="HOGENOM" id="CLU_060136_1_0_5"/>
<dbReference type="Gene3D" id="3.90.850.10">
    <property type="entry name" value="Fumarylacetoacetase-like, C-terminal domain"/>
    <property type="match status" value="1"/>
</dbReference>
<dbReference type="GO" id="GO:0005737">
    <property type="term" value="C:cytoplasm"/>
    <property type="evidence" value="ECO:0007669"/>
    <property type="project" value="TreeGrafter"/>
</dbReference>
<name>S9S671_9RHOB</name>
<dbReference type="PANTHER" id="PTHR30143:SF0">
    <property type="entry name" value="2-KETO-4-PENTENOATE HYDRATASE"/>
    <property type="match status" value="1"/>
</dbReference>
<dbReference type="AlphaFoldDB" id="S9S671"/>
<reference evidence="2" key="1">
    <citation type="journal article" date="2014" name="Stand. Genomic Sci.">
        <title>Genome sequence of the exopolysaccharide-producing Salipiger mucosus type strain (DSM 16094(T)), a moderately halophilic member of the Roseobacter clade.</title>
        <authorList>
            <person name="Riedel T."/>
            <person name="Spring S."/>
            <person name="Fiebig A."/>
            <person name="Petersen J."/>
            <person name="Kyrpides N.C."/>
            <person name="Goker M."/>
            <person name="Klenk H.P."/>
        </authorList>
    </citation>
    <scope>NUCLEOTIDE SEQUENCE [LARGE SCALE GENOMIC DNA]</scope>
    <source>
        <strain evidence="2">DSM 16094</strain>
    </source>
</reference>
<evidence type="ECO:0000313" key="2">
    <source>
        <dbReference type="Proteomes" id="UP000015347"/>
    </source>
</evidence>
<protein>
    <recommendedName>
        <fullName evidence="3">2-keto-4-pentenoate hydratase</fullName>
    </recommendedName>
</protein>
<evidence type="ECO:0008006" key="3">
    <source>
        <dbReference type="Google" id="ProtNLM"/>
    </source>
</evidence>
<keyword evidence="2" id="KW-1185">Reference proteome</keyword>
<comment type="caution">
    <text evidence="1">The sequence shown here is derived from an EMBL/GenBank/DDBJ whole genome shotgun (WGS) entry which is preliminary data.</text>
</comment>
<dbReference type="EMBL" id="APVH01000008">
    <property type="protein sequence ID" value="EPX85685.1"/>
    <property type="molecule type" value="Genomic_DNA"/>
</dbReference>
<dbReference type="Proteomes" id="UP000015347">
    <property type="component" value="Unassembled WGS sequence"/>
</dbReference>
<evidence type="ECO:0000313" key="1">
    <source>
        <dbReference type="EMBL" id="EPX85685.1"/>
    </source>
</evidence>
<gene>
    <name evidence="1" type="ORF">Salmuc_04957</name>
</gene>
<dbReference type="STRING" id="1123237.Salmuc_04957"/>
<dbReference type="InterPro" id="IPR050772">
    <property type="entry name" value="Hydratase-Decarb/MhpD_sf"/>
</dbReference>
<dbReference type="OrthoDB" id="9792137at2"/>
<proteinExistence type="predicted"/>
<dbReference type="GO" id="GO:0008684">
    <property type="term" value="F:2-oxopent-4-enoate hydratase activity"/>
    <property type="evidence" value="ECO:0007669"/>
    <property type="project" value="TreeGrafter"/>
</dbReference>